<dbReference type="EMBL" id="ML211072">
    <property type="protein sequence ID" value="TFK89565.1"/>
    <property type="molecule type" value="Genomic_DNA"/>
</dbReference>
<dbReference type="AlphaFoldDB" id="A0A5C3PIF4"/>
<gene>
    <name evidence="1" type="ORF">K466DRAFT_23972</name>
</gene>
<organism evidence="1 2">
    <name type="scientific">Polyporus arcularius HHB13444</name>
    <dbReference type="NCBI Taxonomy" id="1314778"/>
    <lineage>
        <taxon>Eukaryota</taxon>
        <taxon>Fungi</taxon>
        <taxon>Dikarya</taxon>
        <taxon>Basidiomycota</taxon>
        <taxon>Agaricomycotina</taxon>
        <taxon>Agaricomycetes</taxon>
        <taxon>Polyporales</taxon>
        <taxon>Polyporaceae</taxon>
        <taxon>Polyporus</taxon>
    </lineage>
</organism>
<keyword evidence="2" id="KW-1185">Reference proteome</keyword>
<accession>A0A5C3PIF4</accession>
<proteinExistence type="predicted"/>
<sequence length="182" mass="19360">MYHAIVWGGEKHGIGGRRSRSLPARATPRAAGVGKQGTRWRRLGLGSPNASRRCLSECQSGSWPRAGLGRCHGNVRDVKEVPPVRNRGSSELSLSLSGGGMEMWLELGLWVALVVCCVHDTYGLAPGGCRNPACRRVGLYRYAMGCSVRWLGGSTRLPTSGLADRRTGFLGSGRACAGGRGP</sequence>
<dbReference type="Proteomes" id="UP000308197">
    <property type="component" value="Unassembled WGS sequence"/>
</dbReference>
<dbReference type="InParanoid" id="A0A5C3PIF4"/>
<reference evidence="1 2" key="1">
    <citation type="journal article" date="2019" name="Nat. Ecol. Evol.">
        <title>Megaphylogeny resolves global patterns of mushroom evolution.</title>
        <authorList>
            <person name="Varga T."/>
            <person name="Krizsan K."/>
            <person name="Foldi C."/>
            <person name="Dima B."/>
            <person name="Sanchez-Garcia M."/>
            <person name="Sanchez-Ramirez S."/>
            <person name="Szollosi G.J."/>
            <person name="Szarkandi J.G."/>
            <person name="Papp V."/>
            <person name="Albert L."/>
            <person name="Andreopoulos W."/>
            <person name="Angelini C."/>
            <person name="Antonin V."/>
            <person name="Barry K.W."/>
            <person name="Bougher N.L."/>
            <person name="Buchanan P."/>
            <person name="Buyck B."/>
            <person name="Bense V."/>
            <person name="Catcheside P."/>
            <person name="Chovatia M."/>
            <person name="Cooper J."/>
            <person name="Damon W."/>
            <person name="Desjardin D."/>
            <person name="Finy P."/>
            <person name="Geml J."/>
            <person name="Haridas S."/>
            <person name="Hughes K."/>
            <person name="Justo A."/>
            <person name="Karasinski D."/>
            <person name="Kautmanova I."/>
            <person name="Kiss B."/>
            <person name="Kocsube S."/>
            <person name="Kotiranta H."/>
            <person name="LaButti K.M."/>
            <person name="Lechner B.E."/>
            <person name="Liimatainen K."/>
            <person name="Lipzen A."/>
            <person name="Lukacs Z."/>
            <person name="Mihaltcheva S."/>
            <person name="Morgado L.N."/>
            <person name="Niskanen T."/>
            <person name="Noordeloos M.E."/>
            <person name="Ohm R.A."/>
            <person name="Ortiz-Santana B."/>
            <person name="Ovrebo C."/>
            <person name="Racz N."/>
            <person name="Riley R."/>
            <person name="Savchenko A."/>
            <person name="Shiryaev A."/>
            <person name="Soop K."/>
            <person name="Spirin V."/>
            <person name="Szebenyi C."/>
            <person name="Tomsovsky M."/>
            <person name="Tulloss R.E."/>
            <person name="Uehling J."/>
            <person name="Grigoriev I.V."/>
            <person name="Vagvolgyi C."/>
            <person name="Papp T."/>
            <person name="Martin F.M."/>
            <person name="Miettinen O."/>
            <person name="Hibbett D.S."/>
            <person name="Nagy L.G."/>
        </authorList>
    </citation>
    <scope>NUCLEOTIDE SEQUENCE [LARGE SCALE GENOMIC DNA]</scope>
    <source>
        <strain evidence="1 2">HHB13444</strain>
    </source>
</reference>
<protein>
    <submittedName>
        <fullName evidence="1">Uncharacterized protein</fullName>
    </submittedName>
</protein>
<evidence type="ECO:0000313" key="2">
    <source>
        <dbReference type="Proteomes" id="UP000308197"/>
    </source>
</evidence>
<evidence type="ECO:0000313" key="1">
    <source>
        <dbReference type="EMBL" id="TFK89565.1"/>
    </source>
</evidence>
<name>A0A5C3PIF4_9APHY</name>